<dbReference type="STRING" id="745531.A0A0C3PMX1"/>
<feature type="non-terminal residue" evidence="2">
    <location>
        <position position="1"/>
    </location>
</feature>
<sequence length="101" mass="11564">GAYAVVFLECMQILWKRFRQGRDMRYLFVTATTIFSLITAHLIIDVVRVLEAFTADMARSNGPVLYYAHINTQLNLAKTATYVAVTLVLDGLIVYRTFIVW</sequence>
<feature type="transmembrane region" description="Helical" evidence="1">
    <location>
        <begin position="80"/>
        <end position="99"/>
    </location>
</feature>
<keyword evidence="3" id="KW-1185">Reference proteome</keyword>
<evidence type="ECO:0000256" key="1">
    <source>
        <dbReference type="SAM" id="Phobius"/>
    </source>
</evidence>
<keyword evidence="1" id="KW-1133">Transmembrane helix</keyword>
<dbReference type="Proteomes" id="UP000053257">
    <property type="component" value="Unassembled WGS sequence"/>
</dbReference>
<feature type="transmembrane region" description="Helical" evidence="1">
    <location>
        <begin position="26"/>
        <end position="44"/>
    </location>
</feature>
<keyword evidence="1" id="KW-0812">Transmembrane</keyword>
<name>A0A0C3PMX1_PHLG1</name>
<keyword evidence="1" id="KW-0472">Membrane</keyword>
<accession>A0A0C3PMX1</accession>
<dbReference type="AlphaFoldDB" id="A0A0C3PMX1"/>
<evidence type="ECO:0000313" key="2">
    <source>
        <dbReference type="EMBL" id="KIP08068.1"/>
    </source>
</evidence>
<protein>
    <submittedName>
        <fullName evidence="2">Uncharacterized protein</fullName>
    </submittedName>
</protein>
<organism evidence="2 3">
    <name type="scientific">Phlebiopsis gigantea (strain 11061_1 CR5-6)</name>
    <name type="common">White-rot fungus</name>
    <name type="synonym">Peniophora gigantea</name>
    <dbReference type="NCBI Taxonomy" id="745531"/>
    <lineage>
        <taxon>Eukaryota</taxon>
        <taxon>Fungi</taxon>
        <taxon>Dikarya</taxon>
        <taxon>Basidiomycota</taxon>
        <taxon>Agaricomycotina</taxon>
        <taxon>Agaricomycetes</taxon>
        <taxon>Polyporales</taxon>
        <taxon>Phanerochaetaceae</taxon>
        <taxon>Phlebiopsis</taxon>
    </lineage>
</organism>
<dbReference type="HOGENOM" id="CLU_170041_0_0_1"/>
<proteinExistence type="predicted"/>
<dbReference type="OrthoDB" id="2753342at2759"/>
<dbReference type="EMBL" id="KN840486">
    <property type="protein sequence ID" value="KIP08068.1"/>
    <property type="molecule type" value="Genomic_DNA"/>
</dbReference>
<gene>
    <name evidence="2" type="ORF">PHLGIDRAFT_58295</name>
</gene>
<evidence type="ECO:0000313" key="3">
    <source>
        <dbReference type="Proteomes" id="UP000053257"/>
    </source>
</evidence>
<reference evidence="2 3" key="1">
    <citation type="journal article" date="2014" name="PLoS Genet.">
        <title>Analysis of the Phlebiopsis gigantea genome, transcriptome and secretome provides insight into its pioneer colonization strategies of wood.</title>
        <authorList>
            <person name="Hori C."/>
            <person name="Ishida T."/>
            <person name="Igarashi K."/>
            <person name="Samejima M."/>
            <person name="Suzuki H."/>
            <person name="Master E."/>
            <person name="Ferreira P."/>
            <person name="Ruiz-Duenas F.J."/>
            <person name="Held B."/>
            <person name="Canessa P."/>
            <person name="Larrondo L.F."/>
            <person name="Schmoll M."/>
            <person name="Druzhinina I.S."/>
            <person name="Kubicek C.P."/>
            <person name="Gaskell J.A."/>
            <person name="Kersten P."/>
            <person name="St John F."/>
            <person name="Glasner J."/>
            <person name="Sabat G."/>
            <person name="Splinter BonDurant S."/>
            <person name="Syed K."/>
            <person name="Yadav J."/>
            <person name="Mgbeahuruike A.C."/>
            <person name="Kovalchuk A."/>
            <person name="Asiegbu F.O."/>
            <person name="Lackner G."/>
            <person name="Hoffmeister D."/>
            <person name="Rencoret J."/>
            <person name="Gutierrez A."/>
            <person name="Sun H."/>
            <person name="Lindquist E."/>
            <person name="Barry K."/>
            <person name="Riley R."/>
            <person name="Grigoriev I.V."/>
            <person name="Henrissat B."/>
            <person name="Kues U."/>
            <person name="Berka R.M."/>
            <person name="Martinez A.T."/>
            <person name="Covert S.F."/>
            <person name="Blanchette R.A."/>
            <person name="Cullen D."/>
        </authorList>
    </citation>
    <scope>NUCLEOTIDE SEQUENCE [LARGE SCALE GENOMIC DNA]</scope>
    <source>
        <strain evidence="2 3">11061_1 CR5-6</strain>
    </source>
</reference>
<feature type="non-terminal residue" evidence="2">
    <location>
        <position position="101"/>
    </location>
</feature>